<dbReference type="AlphaFoldDB" id="A0A1D7QN04"/>
<dbReference type="NCBIfam" id="TIGR04183">
    <property type="entry name" value="Por_Secre_tail"/>
    <property type="match status" value="1"/>
</dbReference>
<dbReference type="PANTHER" id="PTHR42754">
    <property type="entry name" value="ENDOGLUCANASE"/>
    <property type="match status" value="1"/>
</dbReference>
<accession>A0A1D7QN04</accession>
<dbReference type="Pfam" id="PF18962">
    <property type="entry name" value="Por_Secre_tail"/>
    <property type="match status" value="1"/>
</dbReference>
<name>A0A1D7QN04_9SPHI</name>
<dbReference type="Proteomes" id="UP000094313">
    <property type="component" value="Chromosome"/>
</dbReference>
<dbReference type="PANTHER" id="PTHR42754:SF1">
    <property type="entry name" value="LIPOPROTEIN"/>
    <property type="match status" value="1"/>
</dbReference>
<protein>
    <recommendedName>
        <fullName evidence="1">Secretion system C-terminal sorting domain-containing protein</fullName>
    </recommendedName>
</protein>
<dbReference type="EMBL" id="CP017141">
    <property type="protein sequence ID" value="AOM80041.1"/>
    <property type="molecule type" value="Genomic_DNA"/>
</dbReference>
<reference evidence="2 3" key="1">
    <citation type="submission" date="2016-08" db="EMBL/GenBank/DDBJ databases">
        <authorList>
            <person name="Seilhamer J.J."/>
        </authorList>
    </citation>
    <scope>NUCLEOTIDE SEQUENCE [LARGE SCALE GENOMIC DNA]</scope>
    <source>
        <strain evidence="2 3">DX4</strain>
    </source>
</reference>
<dbReference type="KEGG" id="psty:BFS30_24485"/>
<feature type="domain" description="Secretion system C-terminal sorting" evidence="1">
    <location>
        <begin position="439"/>
        <end position="511"/>
    </location>
</feature>
<gene>
    <name evidence="2" type="ORF">BFS30_24485</name>
</gene>
<proteinExistence type="predicted"/>
<evidence type="ECO:0000313" key="2">
    <source>
        <dbReference type="EMBL" id="AOM80041.1"/>
    </source>
</evidence>
<evidence type="ECO:0000259" key="1">
    <source>
        <dbReference type="Pfam" id="PF18962"/>
    </source>
</evidence>
<dbReference type="InterPro" id="IPR026444">
    <property type="entry name" value="Secre_tail"/>
</dbReference>
<dbReference type="RefSeq" id="WP_069381703.1">
    <property type="nucleotide sequence ID" value="NZ_CP017141.1"/>
</dbReference>
<evidence type="ECO:0000313" key="3">
    <source>
        <dbReference type="Proteomes" id="UP000094313"/>
    </source>
</evidence>
<sequence length="514" mass="55102">MGSIGGNKSEAVFDRVYNHNDGTFSIHIGTASTAGNINTSCLGTFPGGGSGSFFYQQYNAIGTTVLTEYCASIGSSFYAEYYYSQTNGDTLFVGMRDTAGSSDDIAIERRSASGTVLWTKYYGGTGSDGLANVARAADGGLFIAVGTNSTDGDVGLHYGSGFDADIWILRVDSNGNKLWGKVLGGSGSDLPRDIKASPDGGCYVFGVTASSDHDAVGMKGASDLYIVKLDSLGQKEWHRCLGGTATDGCGYDLGIKAIEDGQGGFYVINRTNSHDGDIQRRLPLDDGPDFWLVHIDSLANLIWESTFGGPGWQVPSVFCRATDGSFWMGGQNLSSLTGGMIDATYGMTDSWVVHADSLGNFINQRSFGNNKEDQIDMIHPLSDGTVLAGGRYYYTTSPGPTSPEFPQSTEGENDIFLTRLGPQTVSIRDKVLEASVWELYPVPGKKTLHIRIKRGNKEKYNLVIASALGSTTFKTEFHDKLDLNISLWQPGVYTVTLTDISGNTGTKKMVVADQ</sequence>
<keyword evidence="3" id="KW-1185">Reference proteome</keyword>
<organism evidence="2 3">
    <name type="scientific">Pedobacter steynii</name>
    <dbReference type="NCBI Taxonomy" id="430522"/>
    <lineage>
        <taxon>Bacteria</taxon>
        <taxon>Pseudomonadati</taxon>
        <taxon>Bacteroidota</taxon>
        <taxon>Sphingobacteriia</taxon>
        <taxon>Sphingobacteriales</taxon>
        <taxon>Sphingobacteriaceae</taxon>
        <taxon>Pedobacter</taxon>
    </lineage>
</organism>